<feature type="compositionally biased region" description="Basic and acidic residues" evidence="1">
    <location>
        <begin position="373"/>
        <end position="391"/>
    </location>
</feature>
<feature type="compositionally biased region" description="Polar residues" evidence="1">
    <location>
        <begin position="911"/>
        <end position="933"/>
    </location>
</feature>
<feature type="compositionally biased region" description="Basic and acidic residues" evidence="1">
    <location>
        <begin position="941"/>
        <end position="953"/>
    </location>
</feature>
<feature type="region of interest" description="Disordered" evidence="1">
    <location>
        <begin position="879"/>
        <end position="1046"/>
    </location>
</feature>
<feature type="compositionally biased region" description="Low complexity" evidence="1">
    <location>
        <begin position="959"/>
        <end position="969"/>
    </location>
</feature>
<evidence type="ECO:0000256" key="1">
    <source>
        <dbReference type="SAM" id="MobiDB-lite"/>
    </source>
</evidence>
<reference evidence="2" key="1">
    <citation type="journal article" date="2016" name="Insect Biochem. Mol. Biol.">
        <title>Multifaceted biological insights from a draft genome sequence of the tobacco hornworm moth, Manduca sexta.</title>
        <authorList>
            <person name="Kanost M.R."/>
            <person name="Arrese E.L."/>
            <person name="Cao X."/>
            <person name="Chen Y.R."/>
            <person name="Chellapilla S."/>
            <person name="Goldsmith M.R."/>
            <person name="Grosse-Wilde E."/>
            <person name="Heckel D.G."/>
            <person name="Herndon N."/>
            <person name="Jiang H."/>
            <person name="Papanicolaou A."/>
            <person name="Qu J."/>
            <person name="Soulages J.L."/>
            <person name="Vogel H."/>
            <person name="Walters J."/>
            <person name="Waterhouse R.M."/>
            <person name="Ahn S.J."/>
            <person name="Almeida F.C."/>
            <person name="An C."/>
            <person name="Aqrawi P."/>
            <person name="Bretschneider A."/>
            <person name="Bryant W.B."/>
            <person name="Bucks S."/>
            <person name="Chao H."/>
            <person name="Chevignon G."/>
            <person name="Christen J.M."/>
            <person name="Clarke D.F."/>
            <person name="Dittmer N.T."/>
            <person name="Ferguson L.C.F."/>
            <person name="Garavelou S."/>
            <person name="Gordon K.H.J."/>
            <person name="Gunaratna R.T."/>
            <person name="Han Y."/>
            <person name="Hauser F."/>
            <person name="He Y."/>
            <person name="Heidel-Fischer H."/>
            <person name="Hirsh A."/>
            <person name="Hu Y."/>
            <person name="Jiang H."/>
            <person name="Kalra D."/>
            <person name="Klinner C."/>
            <person name="Konig C."/>
            <person name="Kovar C."/>
            <person name="Kroll A.R."/>
            <person name="Kuwar S.S."/>
            <person name="Lee S.L."/>
            <person name="Lehman R."/>
            <person name="Li K."/>
            <person name="Li Z."/>
            <person name="Liang H."/>
            <person name="Lovelace S."/>
            <person name="Lu Z."/>
            <person name="Mansfield J.H."/>
            <person name="McCulloch K.J."/>
            <person name="Mathew T."/>
            <person name="Morton B."/>
            <person name="Muzny D.M."/>
            <person name="Neunemann D."/>
            <person name="Ongeri F."/>
            <person name="Pauchet Y."/>
            <person name="Pu L.L."/>
            <person name="Pyrousis I."/>
            <person name="Rao X.J."/>
            <person name="Redding A."/>
            <person name="Roesel C."/>
            <person name="Sanchez-Gracia A."/>
            <person name="Schaack S."/>
            <person name="Shukla A."/>
            <person name="Tetreau G."/>
            <person name="Wang Y."/>
            <person name="Xiong G.H."/>
            <person name="Traut W."/>
            <person name="Walsh T.K."/>
            <person name="Worley K.C."/>
            <person name="Wu D."/>
            <person name="Wu W."/>
            <person name="Wu Y.Q."/>
            <person name="Zhang X."/>
            <person name="Zou Z."/>
            <person name="Zucker H."/>
            <person name="Briscoe A.D."/>
            <person name="Burmester T."/>
            <person name="Clem R.J."/>
            <person name="Feyereisen R."/>
            <person name="Grimmelikhuijzen C.J.P."/>
            <person name="Hamodrakas S.J."/>
            <person name="Hansson B.S."/>
            <person name="Huguet E."/>
            <person name="Jermiin L.S."/>
            <person name="Lan Q."/>
            <person name="Lehman H.K."/>
            <person name="Lorenzen M."/>
            <person name="Merzendorfer H."/>
            <person name="Michalopoulos I."/>
            <person name="Morton D.B."/>
            <person name="Muthukrishnan S."/>
            <person name="Oakeshott J.G."/>
            <person name="Palmer W."/>
            <person name="Park Y."/>
            <person name="Passarelli A.L."/>
            <person name="Rozas J."/>
            <person name="Schwartz L.M."/>
            <person name="Smith W."/>
            <person name="Southgate A."/>
            <person name="Vilcinskas A."/>
            <person name="Vogt R."/>
            <person name="Wang P."/>
            <person name="Werren J."/>
            <person name="Yu X.Q."/>
            <person name="Zhou J.J."/>
            <person name="Brown S.J."/>
            <person name="Scherer S.E."/>
            <person name="Richards S."/>
            <person name="Blissard G.W."/>
        </authorList>
    </citation>
    <scope>NUCLEOTIDE SEQUENCE</scope>
</reference>
<feature type="compositionally biased region" description="Polar residues" evidence="1">
    <location>
        <begin position="1789"/>
        <end position="1841"/>
    </location>
</feature>
<feature type="compositionally biased region" description="Polar residues" evidence="1">
    <location>
        <begin position="2012"/>
        <end position="2025"/>
    </location>
</feature>
<evidence type="ECO:0000313" key="3">
    <source>
        <dbReference type="Proteomes" id="UP000791440"/>
    </source>
</evidence>
<feature type="compositionally biased region" description="Low complexity" evidence="1">
    <location>
        <begin position="2072"/>
        <end position="2093"/>
    </location>
</feature>
<feature type="region of interest" description="Disordered" evidence="1">
    <location>
        <begin position="1337"/>
        <end position="1366"/>
    </location>
</feature>
<feature type="compositionally biased region" description="Low complexity" evidence="1">
    <location>
        <begin position="2346"/>
        <end position="2358"/>
    </location>
</feature>
<feature type="compositionally biased region" description="Low complexity" evidence="1">
    <location>
        <begin position="2417"/>
        <end position="2429"/>
    </location>
</feature>
<feature type="compositionally biased region" description="Low complexity" evidence="1">
    <location>
        <begin position="1195"/>
        <end position="1209"/>
    </location>
</feature>
<feature type="compositionally biased region" description="Low complexity" evidence="1">
    <location>
        <begin position="977"/>
        <end position="991"/>
    </location>
</feature>
<feature type="compositionally biased region" description="Polar residues" evidence="1">
    <location>
        <begin position="2324"/>
        <end position="2345"/>
    </location>
</feature>
<feature type="region of interest" description="Disordered" evidence="1">
    <location>
        <begin position="1431"/>
        <end position="1753"/>
    </location>
</feature>
<feature type="region of interest" description="Disordered" evidence="1">
    <location>
        <begin position="369"/>
        <end position="400"/>
    </location>
</feature>
<feature type="region of interest" description="Disordered" evidence="1">
    <location>
        <begin position="1190"/>
        <end position="1213"/>
    </location>
</feature>
<feature type="compositionally biased region" description="Basic and acidic residues" evidence="1">
    <location>
        <begin position="451"/>
        <end position="464"/>
    </location>
</feature>
<feature type="compositionally biased region" description="Basic and acidic residues" evidence="1">
    <location>
        <begin position="1967"/>
        <end position="1977"/>
    </location>
</feature>
<feature type="compositionally biased region" description="Polar residues" evidence="1">
    <location>
        <begin position="1608"/>
        <end position="1623"/>
    </location>
</feature>
<feature type="region of interest" description="Disordered" evidence="1">
    <location>
        <begin position="572"/>
        <end position="604"/>
    </location>
</feature>
<feature type="compositionally biased region" description="Basic and acidic residues" evidence="1">
    <location>
        <begin position="1576"/>
        <end position="1588"/>
    </location>
</feature>
<feature type="region of interest" description="Disordered" evidence="1">
    <location>
        <begin position="434"/>
        <end position="466"/>
    </location>
</feature>
<feature type="compositionally biased region" description="Polar residues" evidence="1">
    <location>
        <begin position="879"/>
        <end position="893"/>
    </location>
</feature>
<feature type="compositionally biased region" description="Basic and acidic residues" evidence="1">
    <location>
        <begin position="1542"/>
        <end position="1554"/>
    </location>
</feature>
<feature type="compositionally biased region" description="Polar residues" evidence="1">
    <location>
        <begin position="1343"/>
        <end position="1352"/>
    </location>
</feature>
<dbReference type="EMBL" id="JH668967">
    <property type="protein sequence ID" value="KAG6463303.1"/>
    <property type="molecule type" value="Genomic_DNA"/>
</dbReference>
<feature type="compositionally biased region" description="Polar residues" evidence="1">
    <location>
        <begin position="2430"/>
        <end position="2490"/>
    </location>
</feature>
<feature type="compositionally biased region" description="Low complexity" evidence="1">
    <location>
        <begin position="323"/>
        <end position="337"/>
    </location>
</feature>
<feature type="region of interest" description="Disordered" evidence="1">
    <location>
        <begin position="2292"/>
        <end position="2537"/>
    </location>
</feature>
<feature type="compositionally biased region" description="Low complexity" evidence="1">
    <location>
        <begin position="1661"/>
        <end position="1676"/>
    </location>
</feature>
<protein>
    <submittedName>
        <fullName evidence="2">Uncharacterized protein</fullName>
    </submittedName>
</protein>
<comment type="caution">
    <text evidence="2">The sequence shown here is derived from an EMBL/GenBank/DDBJ whole genome shotgun (WGS) entry which is preliminary data.</text>
</comment>
<accession>A0A921ZSZ7</accession>
<sequence>MRGAFNVLISATRTGDIGDAILEFTNILNVDSFAEAVSIIRKVTKQSQLKYALEELLHTVHRRSLKTTINDIYRICGVDNFEDASKILGKIFETDNIVSAALKINRVSKRLDPLYFLSGLIGVTQSDNIIEADAAIRKLTIRRMPLLNILERIRIGSRQSNVLEFFRRLITATGTKSIQQAWEVITRITFTTDIFFFFDMVEKFTEVDALVFIETILKITSTNNINEASALLNKVCNKEGIVLGLFEILEEISTISKMDVIKFFELLITLSNRYYFEEALLIVEEFTETTNLIDALDDLRRATGQPDIPKAIEYIKQNKPSIPKTTTTEQPEGTTQGHPEDSTYDYNDYQIFDTSGMSKTDEHKSEIAYLESDDLRDKQQSDKASNEHSEQPFEQPNTLPTVIIEHPLLPEKQPMYEKPTVIIERPAKPVELESANHDWTDATNHESSSVKYDEDKTQTDKPESVTDVIKSESQVVNNEEITLSSSDSTNPKSTLFTNANYEAYTTKDLTSNNEVTTSIDELIEATTNDYVYSIITSTSEDNIVTKDMSSTEKSLNEHAATEFASTEKYEVTLEDSNTEPATKEDKNQEETYKMSEDSTVAIESPSTNKQIISEQNKFDLEQNTTNEDFTKDVTLTTEVIIEKASSEGLAITGEYLSTEGSTYSSQPTTEVAEIGYEDTTETGTSTENSKITPEEQMAGTEGVKTATYQDTSNTESTTNKNIKSSEIILTEMQLTSEDINNNDASFSTTENSKSTYASDSFKSNYKITKDSNNEKATIDNATEETKSNIEDSIIYKNILASKEKQLVEDIENNKNVETKAFEEAKLINEIAIRKDLTSIKEQVISNLESAIKEDITPSETSTIHQDLFNEEISSVATTGHYSTNKQTSTEKYLSSTETSTSHASSISQSSNIETVTSQSYHEDASNNVLNIKDSTPGKATTDFEKEPTNEVEKISQALSSSTESTNKDSSLIDGLLSTTETKSKYTSSSSKPSKDINKNSIDETTIEKSSESQQSTISSNDGTIPTVQEDKHALKENQSVSDAKITDDNVFNKVKSFFDDEISSTKSSNEYNKVTSATDNSFTQEYSTESALPSKNEESTVNNFAVTEKVKYENIDKMHESTSTEKSSITTTQTIEDNYATYEATKPEYIVTHKPVLVEGSSGSEDVTSQNNYKPTNEVTVKHEFAVEKHETTTEEATLTSESSEGSTNEFDDSVFESPTLIQDRTEFESEITTEDSNVFDISNKSNEEYTTEDSTVLTSNNDTWSTDASKATLNEDLSSISEKFQETSQEIVAKEKFTEETSESDVSKLSSHISSSELSVSEYPADVSETDTSIETHDVEQESISTDQPIITEQPKLDTQVDNSTKHVELHDTIKNLYEAKEQIDKQKQITEDSKLDELITKSDIKETVTYEPKQTDFTTEMLFDTSNVTIKGHEKSTGHQLQKEQSSTITSESQSDGYKSAIQEQNQQYETISESYGQKLTERQSNTFESKTNYSSETTSENQKESFQSPKSTVEYDNSESIVSTTLQSEDKPETTTQKESQHQYESTEHQLKKSQSPPFISVVKSDALTSETNIDHESRVTEHPNKTQSSESVIAPSTEYYQAIETDSQQTSTTENQLESVTPELDQDQSVIQPVTAQSFSSSEKQYESVTSGSNAQFNEEFFTSETSDTTQSASTTENHYDSVASTSESSKQEYDESFISEKSHTTQSGSTYDNQYDTVASTSESMQHDESFTSDQADTTQSDSTTSENIYDSVASISVSNNQETENVYDTIISTSESSKKGDDVSSTFEQSDTTQITSTTENQYDSIASTSEPDAQNYDTAFTPEQSQITQSATSMSEHDYDTVTSTSELNTKDDESFKSDTTQTSIATENLRELAVSEHVYDSVASTSDSNIKGSDKSEQLETTQSASIISDDITDSVTSTSESIKQEYVELFTSEKSETQSISTEKSELVITQSYQDDYDKTQQKSDAIQKHSSQSENQSESNTEGKSDTIQNCVITEKYDASQKTDALTTGSTSENEVINKEEFITIDNPLPESTIDSQESSDKNITTDTIENSIESSTKFETETNNQSTTTESSTVKSSTESNSLEQTTDESAIVESSSVESSTKSKSLELNDQIAVTTESSTIESLTGSNTSAQTIDTAIISASMESTNSDSVKHINEQNSIATEISTVESSTKFENLVKTSDQTTETSHGSEISTIEALSKFESMKHVSDYSSATESTSVKLSTKTDFLETNDQTTSEFVTENSDVELSTKYEILEQSNPSSETTGSSSVESSIKYDKLELTSDQSTATTESSIVESTTKTQTQQTSDQNTSNAESSTVEASTKSETLEYTSENTATASSTKLATTSQEQHTSDQSTATENLLESLNESKTSGQITDESTKVENSPIESSTNSQNLKYTSEHSTIETESSTVESATKSNDQTSDQSISRGENFTIETSPGSNISEQNIDSTSTESVTVEQKSDITENIQSSTNSAIKSHQNPRRIESSTLESSTKSEEPYPTESELLFSDETLPPPPPGSYVSSSDVQTITSSGGKLALNQGKKEIMNALEADMNLKVLILPNGPQGNNCFCTCDNISPPKLIPYSDLPKITDV</sequence>
<feature type="region of interest" description="Disordered" evidence="1">
    <location>
        <begin position="316"/>
        <end position="347"/>
    </location>
</feature>
<feature type="compositionally biased region" description="Basic and acidic residues" evidence="1">
    <location>
        <begin position="434"/>
        <end position="444"/>
    </location>
</feature>
<proteinExistence type="predicted"/>
<feature type="compositionally biased region" description="Polar residues" evidence="1">
    <location>
        <begin position="1677"/>
        <end position="1693"/>
    </location>
</feature>
<feature type="region of interest" description="Disordered" evidence="1">
    <location>
        <begin position="1967"/>
        <end position="1997"/>
    </location>
</feature>
<feature type="compositionally biased region" description="Basic and acidic residues" evidence="1">
    <location>
        <begin position="1694"/>
        <end position="1708"/>
    </location>
</feature>
<gene>
    <name evidence="2" type="ORF">O3G_MSEX013794</name>
</gene>
<feature type="compositionally biased region" description="Polar residues" evidence="1">
    <location>
        <begin position="1464"/>
        <end position="1530"/>
    </location>
</feature>
<feature type="compositionally biased region" description="Low complexity" evidence="1">
    <location>
        <begin position="1737"/>
        <end position="1751"/>
    </location>
</feature>
<evidence type="ECO:0000313" key="2">
    <source>
        <dbReference type="EMBL" id="KAG6463303.1"/>
    </source>
</evidence>
<feature type="compositionally biased region" description="Polar residues" evidence="1">
    <location>
        <begin position="1631"/>
        <end position="1660"/>
    </location>
</feature>
<keyword evidence="3" id="KW-1185">Reference proteome</keyword>
<feature type="compositionally biased region" description="Basic and acidic residues" evidence="1">
    <location>
        <begin position="581"/>
        <end position="596"/>
    </location>
</feature>
<feature type="compositionally biased region" description="Polar residues" evidence="1">
    <location>
        <begin position="1709"/>
        <end position="1729"/>
    </location>
</feature>
<organism evidence="2 3">
    <name type="scientific">Manduca sexta</name>
    <name type="common">Tobacco hawkmoth</name>
    <name type="synonym">Tobacco hornworm</name>
    <dbReference type="NCBI Taxonomy" id="7130"/>
    <lineage>
        <taxon>Eukaryota</taxon>
        <taxon>Metazoa</taxon>
        <taxon>Ecdysozoa</taxon>
        <taxon>Arthropoda</taxon>
        <taxon>Hexapoda</taxon>
        <taxon>Insecta</taxon>
        <taxon>Pterygota</taxon>
        <taxon>Neoptera</taxon>
        <taxon>Endopterygota</taxon>
        <taxon>Lepidoptera</taxon>
        <taxon>Glossata</taxon>
        <taxon>Ditrysia</taxon>
        <taxon>Bombycoidea</taxon>
        <taxon>Sphingidae</taxon>
        <taxon>Sphinginae</taxon>
        <taxon>Sphingini</taxon>
        <taxon>Manduca</taxon>
    </lineage>
</organism>
<feature type="compositionally biased region" description="Low complexity" evidence="1">
    <location>
        <begin position="1446"/>
        <end position="1457"/>
    </location>
</feature>
<feature type="compositionally biased region" description="Low complexity" evidence="1">
    <location>
        <begin position="1980"/>
        <end position="1990"/>
    </location>
</feature>
<feature type="region of interest" description="Disordered" evidence="1">
    <location>
        <begin position="2009"/>
        <end position="2117"/>
    </location>
</feature>
<feature type="compositionally biased region" description="Basic and acidic residues" evidence="1">
    <location>
        <begin position="992"/>
        <end position="1010"/>
    </location>
</feature>
<feature type="region of interest" description="Disordered" evidence="1">
    <location>
        <begin position="1889"/>
        <end position="1914"/>
    </location>
</feature>
<reference evidence="2" key="2">
    <citation type="submission" date="2020-12" db="EMBL/GenBank/DDBJ databases">
        <authorList>
            <person name="Kanost M."/>
        </authorList>
    </citation>
    <scope>NUCLEOTIDE SEQUENCE</scope>
</reference>
<dbReference type="Proteomes" id="UP000791440">
    <property type="component" value="Unassembled WGS sequence"/>
</dbReference>
<feature type="compositionally biased region" description="Low complexity" evidence="1">
    <location>
        <begin position="894"/>
        <end position="910"/>
    </location>
</feature>
<feature type="compositionally biased region" description="Polar residues" evidence="1">
    <location>
        <begin position="2043"/>
        <end position="2068"/>
    </location>
</feature>
<feature type="compositionally biased region" description="Polar residues" evidence="1">
    <location>
        <begin position="2293"/>
        <end position="2307"/>
    </location>
</feature>
<feature type="compositionally biased region" description="Low complexity" evidence="1">
    <location>
        <begin position="2308"/>
        <end position="2323"/>
    </location>
</feature>
<feature type="compositionally biased region" description="Polar residues" evidence="1">
    <location>
        <begin position="1890"/>
        <end position="1899"/>
    </location>
</feature>
<feature type="compositionally biased region" description="Low complexity" evidence="1">
    <location>
        <begin position="2104"/>
        <end position="2115"/>
    </location>
</feature>
<feature type="compositionally biased region" description="Polar residues" evidence="1">
    <location>
        <begin position="2359"/>
        <end position="2409"/>
    </location>
</feature>
<name>A0A921ZSZ7_MANSE</name>
<feature type="region of interest" description="Disordered" evidence="1">
    <location>
        <begin position="1775"/>
        <end position="1870"/>
    </location>
</feature>